<keyword evidence="5 13" id="KW-0068">Autocatalytic cleavage</keyword>
<dbReference type="Pfam" id="PF01564">
    <property type="entry name" value="Spermine_synth"/>
    <property type="match status" value="1"/>
</dbReference>
<dbReference type="PANTHER" id="PTHR33866:SF2">
    <property type="entry name" value="S-ADENOSYLMETHIONINE DECARBOXYLASE PROENZYME"/>
    <property type="match status" value="1"/>
</dbReference>
<feature type="active site" description="Proton acceptor" evidence="12 14">
    <location>
        <position position="280"/>
    </location>
</feature>
<keyword evidence="9 13" id="KW-0456">Lyase</keyword>
<evidence type="ECO:0000313" key="17">
    <source>
        <dbReference type="Proteomes" id="UP000465609"/>
    </source>
</evidence>
<evidence type="ECO:0000256" key="13">
    <source>
        <dbReference type="HAMAP-Rule" id="MF_00464"/>
    </source>
</evidence>
<comment type="function">
    <text evidence="12">Catalyzes the irreversible transfer of a propylamine group from the amino donor S-adenosylmethioninamine (decarboxy-AdoMet) to putrescine (1,4-diaminobutane) to yield spermidine.</text>
</comment>
<feature type="binding site" evidence="12">
    <location>
        <position position="223"/>
    </location>
    <ligand>
        <name>S-methyl-5'-thioadenosine</name>
        <dbReference type="ChEBI" id="CHEBI:17509"/>
    </ligand>
</feature>
<evidence type="ECO:0000256" key="9">
    <source>
        <dbReference type="ARBA" id="ARBA00023239"/>
    </source>
</evidence>
<dbReference type="InterPro" id="IPR001045">
    <property type="entry name" value="Spermi_synthase"/>
</dbReference>
<dbReference type="SUPFAM" id="SSF53335">
    <property type="entry name" value="S-adenosyl-L-methionine-dependent methyltransferases"/>
    <property type="match status" value="1"/>
</dbReference>
<keyword evidence="3 13" id="KW-0949">S-adenosyl-L-methionine</keyword>
<keyword evidence="10 13" id="KW-0704">Schiff base</keyword>
<feature type="binding site" evidence="12">
    <location>
        <begin position="261"/>
        <end position="262"/>
    </location>
    <ligand>
        <name>S-methyl-5'-thioadenosine</name>
        <dbReference type="ChEBI" id="CHEBI:17509"/>
    </ligand>
</feature>
<dbReference type="CDD" id="cd02440">
    <property type="entry name" value="AdoMet_MTases"/>
    <property type="match status" value="1"/>
</dbReference>
<reference evidence="16 17" key="1">
    <citation type="journal article" date="2019" name="Emerg. Microbes Infect.">
        <title>Comprehensive subspecies identification of 175 nontuberculous mycobacteria species based on 7547 genomic profiles.</title>
        <authorList>
            <person name="Matsumoto Y."/>
            <person name="Kinjo T."/>
            <person name="Motooka D."/>
            <person name="Nabeya D."/>
            <person name="Jung N."/>
            <person name="Uechi K."/>
            <person name="Horii T."/>
            <person name="Iida T."/>
            <person name="Fujita J."/>
            <person name="Nakamura S."/>
        </authorList>
    </citation>
    <scope>NUCLEOTIDE SEQUENCE [LARGE SCALE GENOMIC DNA]</scope>
    <source>
        <strain evidence="16 17">JCM 15296</strain>
    </source>
</reference>
<comment type="catalytic activity">
    <reaction evidence="12">
        <text>S-adenosyl 3-(methylsulfanyl)propylamine + putrescine = S-methyl-5'-thioadenosine + spermidine + H(+)</text>
        <dbReference type="Rhea" id="RHEA:12721"/>
        <dbReference type="ChEBI" id="CHEBI:15378"/>
        <dbReference type="ChEBI" id="CHEBI:17509"/>
        <dbReference type="ChEBI" id="CHEBI:57443"/>
        <dbReference type="ChEBI" id="CHEBI:57834"/>
        <dbReference type="ChEBI" id="CHEBI:326268"/>
        <dbReference type="EC" id="2.5.1.16"/>
    </reaction>
</comment>
<dbReference type="RefSeq" id="WP_138233245.1">
    <property type="nucleotide sequence ID" value="NZ_AP022577.1"/>
</dbReference>
<evidence type="ECO:0000256" key="14">
    <source>
        <dbReference type="PROSITE-ProRule" id="PRU00354"/>
    </source>
</evidence>
<feature type="chain" id="PRO_5044922770" description="S-adenosylmethionine decarboxylase alpha chain" evidence="13">
    <location>
        <begin position="69"/>
        <end position="411"/>
    </location>
</feature>
<accession>A0ABN5YX94</accession>
<dbReference type="Gene3D" id="3.60.90.10">
    <property type="entry name" value="S-adenosylmethionine decarboxylase"/>
    <property type="match status" value="1"/>
</dbReference>
<feature type="active site" description="Proton donor; for catalytic activity" evidence="13">
    <location>
        <position position="89"/>
    </location>
</feature>
<comment type="similarity">
    <text evidence="13">Belongs to the prokaryotic AdoMetDC family. Type 1 subfamily.</text>
</comment>
<dbReference type="HAMAP" id="MF_00198">
    <property type="entry name" value="Spermidine_synth"/>
    <property type="match status" value="1"/>
</dbReference>
<comment type="pathway">
    <text evidence="12">Amine and polyamine biosynthesis; spermidine biosynthesis; spermidine from putrescine: step 1/1.</text>
</comment>
<feature type="binding site" evidence="12">
    <location>
        <position position="288"/>
    </location>
    <ligand>
        <name>S-methyl-5'-thioadenosine</name>
        <dbReference type="ChEBI" id="CHEBI:17509"/>
    </ligand>
</feature>
<proteinExistence type="inferred from homology"/>
<evidence type="ECO:0000256" key="12">
    <source>
        <dbReference type="HAMAP-Rule" id="MF_00198"/>
    </source>
</evidence>
<organism evidence="16 17">
    <name type="scientific">Mycolicibacterium aubagnense</name>
    <dbReference type="NCBI Taxonomy" id="319707"/>
    <lineage>
        <taxon>Bacteria</taxon>
        <taxon>Bacillati</taxon>
        <taxon>Actinomycetota</taxon>
        <taxon>Actinomycetes</taxon>
        <taxon>Mycobacteriales</taxon>
        <taxon>Mycobacteriaceae</taxon>
        <taxon>Mycolicibacterium</taxon>
    </lineage>
</organism>
<keyword evidence="7 13" id="KW-0620">Polyamine biosynthesis</keyword>
<comment type="cofactor">
    <cofactor evidence="13">
        <name>pyruvate</name>
        <dbReference type="ChEBI" id="CHEBI:15361"/>
    </cofactor>
    <text evidence="13">Binds 1 pyruvoyl group covalently per subunit.</text>
</comment>
<comment type="function">
    <text evidence="13">Catalyzes the decarboxylation of S-adenosylmethionine to S-adenosylmethioninamine (dcAdoMet), the propylamine donor required for the synthesis of the polyamines spermine and spermidine from the diamine putrescine.</text>
</comment>
<keyword evidence="8 13" id="KW-0865">Zymogen</keyword>
<evidence type="ECO:0000256" key="4">
    <source>
        <dbReference type="ARBA" id="ARBA00022793"/>
    </source>
</evidence>
<feature type="binding site" evidence="12">
    <location>
        <position position="150"/>
    </location>
    <ligand>
        <name>S-methyl-5'-thioadenosine</name>
        <dbReference type="ChEBI" id="CHEBI:17509"/>
    </ligand>
</feature>
<protein>
    <recommendedName>
        <fullName evidence="13">S-adenosylmethionine decarboxylase proenzyme</fullName>
        <shortName evidence="13">AdoMetDC</shortName>
        <shortName evidence="13">SAMDC</shortName>
        <ecNumber evidence="13">4.1.1.50</ecNumber>
    </recommendedName>
    <component>
        <recommendedName>
            <fullName evidence="13">S-adenosylmethionine decarboxylase beta chain</fullName>
        </recommendedName>
    </component>
    <component>
        <recommendedName>
            <fullName evidence="13">S-adenosylmethionine decarboxylase alpha chain</fullName>
        </recommendedName>
    </component>
</protein>
<dbReference type="InterPro" id="IPR030374">
    <property type="entry name" value="PABS"/>
</dbReference>
<dbReference type="Pfam" id="PF02675">
    <property type="entry name" value="AdoMet_dc"/>
    <property type="match status" value="1"/>
</dbReference>
<dbReference type="InterPro" id="IPR029063">
    <property type="entry name" value="SAM-dependent_MTases_sf"/>
</dbReference>
<evidence type="ECO:0000313" key="16">
    <source>
        <dbReference type="EMBL" id="BBX85384.1"/>
    </source>
</evidence>
<keyword evidence="2 12" id="KW-0808">Transferase</keyword>
<dbReference type="PANTHER" id="PTHR33866">
    <property type="entry name" value="S-ADENOSYLMETHIONINE DECARBOXYLASE PROENZYME"/>
    <property type="match status" value="1"/>
</dbReference>
<feature type="site" description="Cleavage (non-hydrolytic); by autolysis" evidence="13">
    <location>
        <begin position="68"/>
        <end position="69"/>
    </location>
</feature>
<keyword evidence="4 13" id="KW-0210">Decarboxylase</keyword>
<evidence type="ECO:0000256" key="1">
    <source>
        <dbReference type="ARBA" id="ARBA00007867"/>
    </source>
</evidence>
<evidence type="ECO:0000259" key="15">
    <source>
        <dbReference type="PROSITE" id="PS51006"/>
    </source>
</evidence>
<comment type="caution">
    <text evidence="12">Lacks conserved residue(s) required for the propagation of feature annotation.</text>
</comment>
<dbReference type="Gene3D" id="3.40.50.150">
    <property type="entry name" value="Vaccinia Virus protein VP39"/>
    <property type="match status" value="1"/>
</dbReference>
<feature type="binding site" evidence="12">
    <location>
        <position position="204"/>
    </location>
    <ligand>
        <name>spermidine</name>
        <dbReference type="ChEBI" id="CHEBI:57834"/>
    </ligand>
</feature>
<dbReference type="NCBIfam" id="TIGR03330">
    <property type="entry name" value="SAM_DCase_Bsu"/>
    <property type="match status" value="1"/>
</dbReference>
<comment type="subunit">
    <text evidence="13">Heterotetramer of two alpha and two beta chains arranged as a dimer of alpha/beta heterodimers.</text>
</comment>
<gene>
    <name evidence="13" type="primary">speH</name>
    <name evidence="12" type="synonym">speE</name>
    <name evidence="16" type="ORF">MAUB_32570</name>
</gene>
<feature type="active site" description="Schiff-base intermediate with substrate; via pyruvic acid" evidence="13">
    <location>
        <position position="69"/>
    </location>
</feature>
<dbReference type="HAMAP" id="MF_00464">
    <property type="entry name" value="AdoMetDC_1"/>
    <property type="match status" value="1"/>
</dbReference>
<sequence length="411" mass="44759">MQSQPGSSFAGCHVLAEFTGVDPELANDRVRLRHLLRNAVERAGATVCDMVDKRFEPYGVTVLALLAESHASIHSYPERGAMFVDVFTCGESADAEEAVRLLRQAVGAADAHVHTVFRGAGKQIVEPMAPGITRTWQLTDVLCDVHTEFQHLVIGRTEQGISLFSDSDRQSTEFSQLVYHEALMVPAMLLTETIDRVLIIGSGEGVASQLAVAAGATHVDHVDIDRGAVRLCAEHLPYGYTPHELAKAEAGLGPVRVHYTDGYEFVANHTGPRYDVVVIDLPDERTEPAQHNRLYGADFMKLCGDIGVIVVGQAGCPTLWRNETLIRSWERFGETFSTVVYFGSDEHEWAFLSGTAEALEDPLTTMTARLETLPYRCQTIDAAALAAATTPPMSLRPNRIGLGAGAPEYAD</sequence>
<evidence type="ECO:0000256" key="11">
    <source>
        <dbReference type="ARBA" id="ARBA00023317"/>
    </source>
</evidence>
<evidence type="ECO:0000256" key="2">
    <source>
        <dbReference type="ARBA" id="ARBA00022679"/>
    </source>
</evidence>
<comment type="catalytic activity">
    <reaction evidence="13">
        <text>S-adenosyl-L-methionine + H(+) = S-adenosyl 3-(methylsulfanyl)propylamine + CO2</text>
        <dbReference type="Rhea" id="RHEA:15981"/>
        <dbReference type="ChEBI" id="CHEBI:15378"/>
        <dbReference type="ChEBI" id="CHEBI:16526"/>
        <dbReference type="ChEBI" id="CHEBI:57443"/>
        <dbReference type="ChEBI" id="CHEBI:59789"/>
        <dbReference type="EC" id="4.1.1.50"/>
    </reaction>
</comment>
<comment type="subunit">
    <text evidence="12">Homodimer or homotetramer.</text>
</comment>
<dbReference type="InterPro" id="IPR016067">
    <property type="entry name" value="S-AdoMet_deCO2ase_core"/>
</dbReference>
<comment type="similarity">
    <text evidence="1 12">Belongs to the spermidine/spermine synthase family.</text>
</comment>
<dbReference type="PROSITE" id="PS51006">
    <property type="entry name" value="PABS_2"/>
    <property type="match status" value="1"/>
</dbReference>
<dbReference type="InterPro" id="IPR017716">
    <property type="entry name" value="S-AdoMet_deCOase_pro-enz"/>
</dbReference>
<dbReference type="EC" id="4.1.1.50" evidence="13"/>
<dbReference type="EMBL" id="AP022577">
    <property type="protein sequence ID" value="BBX85384.1"/>
    <property type="molecule type" value="Genomic_DNA"/>
</dbReference>
<feature type="chain" id="PRO_5044922771" description="S-adenosylmethionine decarboxylase beta chain" evidence="13">
    <location>
        <begin position="1"/>
        <end position="68"/>
    </location>
</feature>
<evidence type="ECO:0000256" key="3">
    <source>
        <dbReference type="ARBA" id="ARBA00022691"/>
    </source>
</evidence>
<evidence type="ECO:0000256" key="10">
    <source>
        <dbReference type="ARBA" id="ARBA00023270"/>
    </source>
</evidence>
<dbReference type="InterPro" id="IPR003826">
    <property type="entry name" value="AdoMetDC_fam_prok"/>
</dbReference>
<dbReference type="SUPFAM" id="SSF56276">
    <property type="entry name" value="S-adenosylmethionine decarboxylase"/>
    <property type="match status" value="1"/>
</dbReference>
<evidence type="ECO:0000256" key="6">
    <source>
        <dbReference type="ARBA" id="ARBA00023066"/>
    </source>
</evidence>
<evidence type="ECO:0000256" key="7">
    <source>
        <dbReference type="ARBA" id="ARBA00023115"/>
    </source>
</evidence>
<feature type="domain" description="PABS" evidence="15">
    <location>
        <begin position="114"/>
        <end position="370"/>
    </location>
</feature>
<keyword evidence="6 13" id="KW-0745">Spermidine biosynthesis</keyword>
<evidence type="ECO:0000256" key="5">
    <source>
        <dbReference type="ARBA" id="ARBA00022813"/>
    </source>
</evidence>
<comment type="pathway">
    <text evidence="13">Amine and polyamine biosynthesis; S-adenosylmethioninamine biosynthesis; S-adenosylmethioninamine from S-adenosyl-L-methionine: step 1/1.</text>
</comment>
<dbReference type="Proteomes" id="UP000465609">
    <property type="component" value="Chromosome"/>
</dbReference>
<feature type="binding site" evidence="12">
    <location>
        <position position="180"/>
    </location>
    <ligand>
        <name>spermidine</name>
        <dbReference type="ChEBI" id="CHEBI:57834"/>
    </ligand>
</feature>
<comment type="PTM">
    <text evidence="13">Is synthesized initially as an inactive proenzyme. Formation of the active enzyme involves a self-maturation process in which the active site pyruvoyl group is generated from an internal serine residue via an autocatalytic post-translational modification. Two non-identical subunits are generated from the proenzyme in this reaction, and the pyruvate is formed at the N-terminus of the alpha chain, which is derived from the carboxyl end of the proenzyme. The post-translation cleavage follows an unusual pathway, termed non-hydrolytic serinolysis, in which the side chain hydroxyl group of the serine supplies its oxygen atom to form the C-terminus of the beta chain, while the remainder of the serine residue undergoes an oxidative deamination to produce ammonia and the pyruvoyl group blocking the N-terminus of the alpha chain.</text>
</comment>
<keyword evidence="17" id="KW-1185">Reference proteome</keyword>
<keyword evidence="11 13" id="KW-0670">Pyruvate</keyword>
<evidence type="ECO:0000256" key="8">
    <source>
        <dbReference type="ARBA" id="ARBA00023145"/>
    </source>
</evidence>
<feature type="active site" description="Proton acceptor; for processing activity" evidence="13">
    <location>
        <position position="74"/>
    </location>
</feature>
<name>A0ABN5YX94_9MYCO</name>
<feature type="modified residue" description="Pyruvic acid (Ser); by autocatalysis" evidence="13">
    <location>
        <position position="69"/>
    </location>
</feature>